<comment type="caution">
    <text evidence="3">The sequence shown here is derived from an EMBL/GenBank/DDBJ whole genome shotgun (WGS) entry which is preliminary data.</text>
</comment>
<dbReference type="PANTHER" id="PTHR11319:SF35">
    <property type="entry name" value="OUTER MEMBRANE PROTEIN PMPC-RELATED"/>
    <property type="match status" value="1"/>
</dbReference>
<dbReference type="PROSITE" id="PS51257">
    <property type="entry name" value="PROKAR_LIPOPROTEIN"/>
    <property type="match status" value="1"/>
</dbReference>
<dbReference type="RefSeq" id="WP_103128796.1">
    <property type="nucleotide sequence ID" value="NZ_BFAG01000004.1"/>
</dbReference>
<feature type="signal peptide" evidence="2">
    <location>
        <begin position="1"/>
        <end position="23"/>
    </location>
</feature>
<dbReference type="SUPFAM" id="SSF51126">
    <property type="entry name" value="Pectin lyase-like"/>
    <property type="match status" value="3"/>
</dbReference>
<dbReference type="Gene3D" id="2.160.20.20">
    <property type="match status" value="2"/>
</dbReference>
<dbReference type="InterPro" id="IPR012332">
    <property type="entry name" value="Autotransporter_pectin_lyase_C"/>
</dbReference>
<evidence type="ECO:0000313" key="3">
    <source>
        <dbReference type="EMBL" id="GBF05356.1"/>
    </source>
</evidence>
<feature type="region of interest" description="Disordered" evidence="1">
    <location>
        <begin position="183"/>
        <end position="203"/>
    </location>
</feature>
<keyword evidence="4" id="KW-1185">Reference proteome</keyword>
<evidence type="ECO:0000256" key="1">
    <source>
        <dbReference type="SAM" id="MobiDB-lite"/>
    </source>
</evidence>
<accession>A0A2I9D419</accession>
<keyword evidence="2" id="KW-0732">Signal</keyword>
<proteinExistence type="predicted"/>
<reference evidence="4" key="1">
    <citation type="submission" date="2018-01" db="EMBL/GenBank/DDBJ databases">
        <title>Draft Genome Sequence of the Radioresistant Bacterium Deinococcus aerius TR0125, Isolated from the Higher Atmosphere above Japan.</title>
        <authorList>
            <person name="Satoh K."/>
            <person name="Arai H."/>
            <person name="Sanzen T."/>
            <person name="Kawaguchi Y."/>
            <person name="Hayashi H."/>
            <person name="Yokobori S."/>
            <person name="Yamagishi A."/>
            <person name="Oono Y."/>
            <person name="Narumi I."/>
        </authorList>
    </citation>
    <scope>NUCLEOTIDE SEQUENCE [LARGE SCALE GENOMIC DNA]</scope>
    <source>
        <strain evidence="4">TR0125</strain>
    </source>
</reference>
<dbReference type="OrthoDB" id="62241at2"/>
<sequence length="672" mass="65061">MRNRAASIPLVALSLGLLLTACGGTGEVGTPVTSTADSGPGSLREVLAAAKDGDTLRFTTTGTVTLASPLTLSKDVTVLADGVTLDAAGRGRVLEVAAGAEVTLKGGTLQGGVGQPIESAAPASQALSKATWGGNLINRGNLTLDGTTVTGGKAMNGGGIYNDAGASLTLRDVTVTANEAFAPTPDLENESTGSGGGVANRGTLTVESGTLRDNTAYYTGGGIRNTGTLNMRGGHVDGNRCTFAFSAQDNVFSGCSGGGIVSTGPVTMTGGTVNGNTSTLVGGGLFVFQAPLTLSGGEISGNTTGRGGGGVMVNTGTLDLTGGTISNNKATREGGGGGGVLVYKTTMNFSGGVIRGNSAEAGGGIDAYTDNKVTMTGGTVEENTARGGGGLNVNTRSTLSFTGGTVRNNTASEYGGGITVSNAQGALTLGGAAALRGNKAGAQGGGLYVSGAALTMTDGTIEGNTAVDNGGGLALAGSNPATISGGVIAGNSVTGSEDGGGGIRIHRGATLNLYGGEVRDNTALQTGGGLVIGGTVNMTGGAIRGNRVTGTAQGQGGGGGIRMYTNGVMTASGGSIRDNTALFGGGVFVGGAFNNEPASRFTLAGATISGNRATAYDGGGILNDGVTSIQSGGVTGNSAVTKGGGVSNTRDATFTQTGGSVTGNTPDNISNP</sequence>
<evidence type="ECO:0000256" key="2">
    <source>
        <dbReference type="SAM" id="SignalP"/>
    </source>
</evidence>
<organism evidence="3 4">
    <name type="scientific">Deinococcus aerius</name>
    <dbReference type="NCBI Taxonomy" id="200253"/>
    <lineage>
        <taxon>Bacteria</taxon>
        <taxon>Thermotogati</taxon>
        <taxon>Deinococcota</taxon>
        <taxon>Deinococci</taxon>
        <taxon>Deinococcales</taxon>
        <taxon>Deinococcaceae</taxon>
        <taxon>Deinococcus</taxon>
    </lineage>
</organism>
<dbReference type="Proteomes" id="UP000236569">
    <property type="component" value="Unassembled WGS sequence"/>
</dbReference>
<name>A0A2I9D419_9DEIO</name>
<dbReference type="InterPro" id="IPR006626">
    <property type="entry name" value="PbH1"/>
</dbReference>
<dbReference type="PANTHER" id="PTHR11319">
    <property type="entry name" value="G PROTEIN-COUPLED RECEPTOR-RELATED"/>
    <property type="match status" value="1"/>
</dbReference>
<gene>
    <name evidence="3" type="ORF">DAERI_040116</name>
</gene>
<dbReference type="EMBL" id="BFAG01000004">
    <property type="protein sequence ID" value="GBF05356.1"/>
    <property type="molecule type" value="Genomic_DNA"/>
</dbReference>
<dbReference type="InterPro" id="IPR011050">
    <property type="entry name" value="Pectin_lyase_fold/virulence"/>
</dbReference>
<feature type="compositionally biased region" description="Polar residues" evidence="1">
    <location>
        <begin position="647"/>
        <end position="672"/>
    </location>
</feature>
<dbReference type="SMART" id="SM00710">
    <property type="entry name" value="PbH1"/>
    <property type="match status" value="16"/>
</dbReference>
<evidence type="ECO:0008006" key="5">
    <source>
        <dbReference type="Google" id="ProtNLM"/>
    </source>
</evidence>
<feature type="chain" id="PRO_5014394882" description="Polymorphic outer membrane protein" evidence="2">
    <location>
        <begin position="24"/>
        <end position="672"/>
    </location>
</feature>
<protein>
    <recommendedName>
        <fullName evidence="5">Polymorphic outer membrane protein</fullName>
    </recommendedName>
</protein>
<dbReference type="AlphaFoldDB" id="A0A2I9D419"/>
<evidence type="ECO:0000313" key="4">
    <source>
        <dbReference type="Proteomes" id="UP000236569"/>
    </source>
</evidence>
<feature type="region of interest" description="Disordered" evidence="1">
    <location>
        <begin position="637"/>
        <end position="672"/>
    </location>
</feature>